<keyword evidence="3" id="KW-1185">Reference proteome</keyword>
<comment type="caution">
    <text evidence="2">The sequence shown here is derived from an EMBL/GenBank/DDBJ whole genome shotgun (WGS) entry which is preliminary data.</text>
</comment>
<evidence type="ECO:0000313" key="3">
    <source>
        <dbReference type="Proteomes" id="UP001419910"/>
    </source>
</evidence>
<name>A0ABU9Y4J1_9SPHN</name>
<dbReference type="Proteomes" id="UP001419910">
    <property type="component" value="Unassembled WGS sequence"/>
</dbReference>
<reference evidence="2 3" key="1">
    <citation type="submission" date="2024-05" db="EMBL/GenBank/DDBJ databases">
        <authorList>
            <person name="Liu Q."/>
            <person name="Xin Y.-H."/>
        </authorList>
    </citation>
    <scope>NUCLEOTIDE SEQUENCE [LARGE SCALE GENOMIC DNA]</scope>
    <source>
        <strain evidence="2 3">CGMCC 1.10181</strain>
    </source>
</reference>
<accession>A0ABU9Y4J1</accession>
<dbReference type="PANTHER" id="PTHR45588:SF1">
    <property type="entry name" value="WW DOMAIN-CONTAINING PROTEIN"/>
    <property type="match status" value="1"/>
</dbReference>
<dbReference type="EMBL" id="JBDIME010000011">
    <property type="protein sequence ID" value="MEN2790710.1"/>
    <property type="molecule type" value="Genomic_DNA"/>
</dbReference>
<proteinExistence type="predicted"/>
<sequence length="558" mass="59061">MRTWMLLPLLALLPATVSDGAMTAPLSFLLADVAVCGGGDAPVSAVPEILPGYGSGGFTITTVNPEAQAFFDNGMQLAHAFAHKAATAAMARAVQLDQTCAMCLWGAAWTDGPTINFTIDPAEQKTAAGKVAAAEKLLTPASPTKERELIAALKLRYDHGGGTGSGDRAFAKAMDSLAVKYPDDDEIATIAADAWMIPTAQSSGTRNLPRAVELLEGVLKRHPDYTPAIHFYIHATEMSGFPARAEPYADRLPALAPHASHLVHMPSHTFYQIGRYQDAADTNVRAVAMGIENAKRQGLPQPGGEWLLPYHGHNVQYGVGGALMSGDAKDALDLSGPMLAAAVHSPKGPNPFLQMAMGTAYAAEARFAVPADVLALPDPGAKFAFAQAYRHYARGEAQARLGNAAGVRAELALIPESVGPSNKADFTEHATRLMLIARYVLQGRAAMIEGHPLEAAKFFASGAKIEEAKTVASFSDPPIWWYPVRRSYAAALLAAGKPQEALSATDTVLARRLHDPLTLSVRADAEKALGQTDGATRDRALATEGWRGDKAAFELAAI</sequence>
<feature type="signal peptide" evidence="1">
    <location>
        <begin position="1"/>
        <end position="23"/>
    </location>
</feature>
<feature type="chain" id="PRO_5046238465" description="Tetratricopeptide repeat protein" evidence="1">
    <location>
        <begin position="24"/>
        <end position="558"/>
    </location>
</feature>
<evidence type="ECO:0000313" key="2">
    <source>
        <dbReference type="EMBL" id="MEN2790710.1"/>
    </source>
</evidence>
<dbReference type="SUPFAM" id="SSF48452">
    <property type="entry name" value="TPR-like"/>
    <property type="match status" value="2"/>
</dbReference>
<dbReference type="PANTHER" id="PTHR45588">
    <property type="entry name" value="TPR DOMAIN-CONTAINING PROTEIN"/>
    <property type="match status" value="1"/>
</dbReference>
<protein>
    <recommendedName>
        <fullName evidence="4">Tetratricopeptide repeat protein</fullName>
    </recommendedName>
</protein>
<organism evidence="2 3">
    <name type="scientific">Sphingomonas oligophenolica</name>
    <dbReference type="NCBI Taxonomy" id="301154"/>
    <lineage>
        <taxon>Bacteria</taxon>
        <taxon>Pseudomonadati</taxon>
        <taxon>Pseudomonadota</taxon>
        <taxon>Alphaproteobacteria</taxon>
        <taxon>Sphingomonadales</taxon>
        <taxon>Sphingomonadaceae</taxon>
        <taxon>Sphingomonas</taxon>
    </lineage>
</organism>
<evidence type="ECO:0000256" key="1">
    <source>
        <dbReference type="SAM" id="SignalP"/>
    </source>
</evidence>
<keyword evidence="1" id="KW-0732">Signal</keyword>
<gene>
    <name evidence="2" type="ORF">ABC974_13805</name>
</gene>
<dbReference type="RefSeq" id="WP_343890033.1">
    <property type="nucleotide sequence ID" value="NZ_BAAAEH010000028.1"/>
</dbReference>
<evidence type="ECO:0008006" key="4">
    <source>
        <dbReference type="Google" id="ProtNLM"/>
    </source>
</evidence>
<dbReference type="InterPro" id="IPR011990">
    <property type="entry name" value="TPR-like_helical_dom_sf"/>
</dbReference>
<dbReference type="Gene3D" id="1.25.40.10">
    <property type="entry name" value="Tetratricopeptide repeat domain"/>
    <property type="match status" value="1"/>
</dbReference>